<name>A0AAQ4FK88_AMBAM</name>
<sequence length="81" mass="8823">MLPSHQAGSRRGCQRTARGGPERQEGAPFSSPRQPQGEEELMTGASSLSLSLSCIFCQRSRPLLSFSCSFFSVFSLQLSPK</sequence>
<organism evidence="2 3">
    <name type="scientific">Amblyomma americanum</name>
    <name type="common">Lone star tick</name>
    <dbReference type="NCBI Taxonomy" id="6943"/>
    <lineage>
        <taxon>Eukaryota</taxon>
        <taxon>Metazoa</taxon>
        <taxon>Ecdysozoa</taxon>
        <taxon>Arthropoda</taxon>
        <taxon>Chelicerata</taxon>
        <taxon>Arachnida</taxon>
        <taxon>Acari</taxon>
        <taxon>Parasitiformes</taxon>
        <taxon>Ixodida</taxon>
        <taxon>Ixodoidea</taxon>
        <taxon>Ixodidae</taxon>
        <taxon>Amblyomminae</taxon>
        <taxon>Amblyomma</taxon>
    </lineage>
</organism>
<keyword evidence="3" id="KW-1185">Reference proteome</keyword>
<dbReference type="AlphaFoldDB" id="A0AAQ4FK88"/>
<feature type="region of interest" description="Disordered" evidence="1">
    <location>
        <begin position="1"/>
        <end position="42"/>
    </location>
</feature>
<dbReference type="Proteomes" id="UP001321473">
    <property type="component" value="Unassembled WGS sequence"/>
</dbReference>
<gene>
    <name evidence="2" type="ORF">V5799_022537</name>
</gene>
<proteinExistence type="predicted"/>
<evidence type="ECO:0000256" key="1">
    <source>
        <dbReference type="SAM" id="MobiDB-lite"/>
    </source>
</evidence>
<accession>A0AAQ4FK88</accession>
<protein>
    <submittedName>
        <fullName evidence="2">Uncharacterized protein</fullName>
    </submittedName>
</protein>
<comment type="caution">
    <text evidence="2">The sequence shown here is derived from an EMBL/GenBank/DDBJ whole genome shotgun (WGS) entry which is preliminary data.</text>
</comment>
<evidence type="ECO:0000313" key="2">
    <source>
        <dbReference type="EMBL" id="KAK8787687.1"/>
    </source>
</evidence>
<dbReference type="EMBL" id="JARKHS020001555">
    <property type="protein sequence ID" value="KAK8787687.1"/>
    <property type="molecule type" value="Genomic_DNA"/>
</dbReference>
<evidence type="ECO:0000313" key="3">
    <source>
        <dbReference type="Proteomes" id="UP001321473"/>
    </source>
</evidence>
<reference evidence="2 3" key="1">
    <citation type="journal article" date="2023" name="Arcadia Sci">
        <title>De novo assembly of a long-read Amblyomma americanum tick genome.</title>
        <authorList>
            <person name="Chou S."/>
            <person name="Poskanzer K.E."/>
            <person name="Rollins M."/>
            <person name="Thuy-Boun P.S."/>
        </authorList>
    </citation>
    <scope>NUCLEOTIDE SEQUENCE [LARGE SCALE GENOMIC DNA]</scope>
    <source>
        <strain evidence="2">F_SG_1</strain>
        <tissue evidence="2">Salivary glands</tissue>
    </source>
</reference>